<feature type="transmembrane region" description="Helical" evidence="10">
    <location>
        <begin position="902"/>
        <end position="925"/>
    </location>
</feature>
<dbReference type="SMART" id="SM00387">
    <property type="entry name" value="HATPase_c"/>
    <property type="match status" value="1"/>
</dbReference>
<dbReference type="PANTHER" id="PTHR42878:SF7">
    <property type="entry name" value="SENSOR HISTIDINE KINASE GLRK"/>
    <property type="match status" value="1"/>
</dbReference>
<dbReference type="SMART" id="SM00304">
    <property type="entry name" value="HAMP"/>
    <property type="match status" value="1"/>
</dbReference>
<dbReference type="Gene3D" id="3.30.565.10">
    <property type="entry name" value="Histidine kinase-like ATPase, C-terminal domain"/>
    <property type="match status" value="1"/>
</dbReference>
<evidence type="ECO:0000256" key="8">
    <source>
        <dbReference type="ARBA" id="ARBA00022840"/>
    </source>
</evidence>
<dbReference type="InterPro" id="IPR003661">
    <property type="entry name" value="HisK_dim/P_dom"/>
</dbReference>
<accession>A0ABW7N484</accession>
<sequence length="1201" mass="136980">MRLKFSFFLFLLILLAVLFYGITSNRQPETIAQVISTNLQTVLRAQQQDIDQFENELAVYTNPFSIKDNARFSKRVFVNGGLVYWTDNQFYPEYGALKKSDTLYTIKDDFGVRIVKRRQVVTDRDLIEIFSMVTLYESPPVKNQYLSDRLNSEIFEAYELRITDSGPHTFSFNGIPLFTAVISEQGHPNGEWMGLVALILAGLLCVWFVISALGRSSYSKLQRSGLLIMIIVGWRLLLFWYTQTAVGDWDLFNPVFFAADLINPTLGDLLVNGFVLFIISAIVYSAVVSDLSDWVSKLSRPGAIGIGVLLSLMIVMVAWLVYGSTWLLLEHSQVELDISSSIVFNELRISAYAFLILIGLSVMLIFSICQLTLFVLPVNKVLKYILMVSALPLTIVLPGPGLGYASAFVLLSCLVDFWKFSKAINRLRYQTFIFLVMVFATTSIVSSLAVYKHHEKDDLVAKEKFANRLLIRNDIIGEYYLSEIIQEISQDRYVRTRLMSKILARQNIREKIKRQFLASYFKKYDIDVYLFDAAGESLQPDVSTKSYKAWQQEYAIPEYYTDYEGIYFMEDREENVRNKYLCFLEISAYGRQVGYILLDLTLKKYIPSSVFPELLLESKYYLGSKVEFDYAVYKNGEMLYKQGRYSFENKLSSAEFQDEELYDNGLEKGGYHYFGLKTVDNRTVIIVSPTYQTQAILANSSFMFLLLVFFTGFLFLGARIFVSGAQFNLSTKIQVYLGLSFLLPMLVVSVALINTLNSSYREEIDRNFQKRSYNIAENILDQSEMFFSNQINIDEYANEIVEAATLAQSDLNIYDINGRLVITSQPEIFRLGLLSRLLDTKAYYQIKNKREQNIILDETIGKLDFKTSYTALRSYKDGRLMAFLSMPYFDSKNHLRQQQVEVFNSLVVIFSIIFLISLLGGNVIVGQLVRPLKKIGERIRKISLEETNQPIHYEAQDEIGSLVKEYNIMLVKLEESKEALAAIQKESAWNEIARQVAHEIKNPLTPMRLKIQQMMRSFETDSKEYKTCEALISQVDSLSSIADSFSEFAKMPAPNNEPVEVIGLLNKTIDLYQSNEVALKKDYEVKSVMVYLDPKIFSRVITNILLNAIQSKETPETHKIKVGVRVSGDKMILSVADSGMGISDEQKEKVFTPYFSTKSKGSGIGLAVAKKGIENAGGNIWFESEQGKGTTFYISLPVYSV</sequence>
<keyword evidence="6" id="KW-0547">Nucleotide-binding</keyword>
<feature type="transmembrane region" description="Helical" evidence="10">
    <location>
        <begin position="192"/>
        <end position="213"/>
    </location>
</feature>
<evidence type="ECO:0000256" key="9">
    <source>
        <dbReference type="ARBA" id="ARBA00023012"/>
    </source>
</evidence>
<feature type="domain" description="HAMP" evidence="12">
    <location>
        <begin position="926"/>
        <end position="978"/>
    </location>
</feature>
<evidence type="ECO:0000256" key="4">
    <source>
        <dbReference type="ARBA" id="ARBA00022553"/>
    </source>
</evidence>
<feature type="transmembrane region" description="Helical" evidence="10">
    <location>
        <begin position="734"/>
        <end position="753"/>
    </location>
</feature>
<name>A0ABW7N484_9BACT</name>
<evidence type="ECO:0000259" key="12">
    <source>
        <dbReference type="PROSITE" id="PS50885"/>
    </source>
</evidence>
<dbReference type="PRINTS" id="PR00344">
    <property type="entry name" value="BCTRLSENSOR"/>
</dbReference>
<keyword evidence="9" id="KW-0902">Two-component regulatory system</keyword>
<dbReference type="CDD" id="cd00082">
    <property type="entry name" value="HisKA"/>
    <property type="match status" value="1"/>
</dbReference>
<keyword evidence="14" id="KW-1185">Reference proteome</keyword>
<dbReference type="InterPro" id="IPR004358">
    <property type="entry name" value="Sig_transdc_His_kin-like_C"/>
</dbReference>
<dbReference type="Gene3D" id="6.10.340.10">
    <property type="match status" value="1"/>
</dbReference>
<reference evidence="13 14" key="1">
    <citation type="journal article" date="2013" name="Int. J. Syst. Evol. Microbiol.">
        <title>Marinoscillum luteum sp. nov., isolated from marine sediment.</title>
        <authorList>
            <person name="Cha I.T."/>
            <person name="Park S.J."/>
            <person name="Kim S.J."/>
            <person name="Kim J.G."/>
            <person name="Jung M.Y."/>
            <person name="Shin K.S."/>
            <person name="Kwon K.K."/>
            <person name="Yang S.H."/>
            <person name="Seo Y.S."/>
            <person name="Rhee S.K."/>
        </authorList>
    </citation>
    <scope>NUCLEOTIDE SEQUENCE [LARGE SCALE GENOMIC DNA]</scope>
    <source>
        <strain evidence="13 14">KCTC 23939</strain>
    </source>
</reference>
<dbReference type="InterPro" id="IPR036097">
    <property type="entry name" value="HisK_dim/P_sf"/>
</dbReference>
<dbReference type="Pfam" id="PF00512">
    <property type="entry name" value="HisKA"/>
    <property type="match status" value="1"/>
</dbReference>
<dbReference type="EC" id="2.7.13.3" evidence="3"/>
<gene>
    <name evidence="13" type="ORF">ACHKAR_03060</name>
</gene>
<dbReference type="CDD" id="cd06225">
    <property type="entry name" value="HAMP"/>
    <property type="match status" value="1"/>
</dbReference>
<comment type="caution">
    <text evidence="13">The sequence shown here is derived from an EMBL/GenBank/DDBJ whole genome shotgun (WGS) entry which is preliminary data.</text>
</comment>
<evidence type="ECO:0000313" key="14">
    <source>
        <dbReference type="Proteomes" id="UP001610063"/>
    </source>
</evidence>
<dbReference type="InterPro" id="IPR036890">
    <property type="entry name" value="HATPase_C_sf"/>
</dbReference>
<dbReference type="EMBL" id="JBIPKE010000011">
    <property type="protein sequence ID" value="MFH6982398.1"/>
    <property type="molecule type" value="Genomic_DNA"/>
</dbReference>
<evidence type="ECO:0000256" key="6">
    <source>
        <dbReference type="ARBA" id="ARBA00022741"/>
    </source>
</evidence>
<dbReference type="GO" id="GO:0005524">
    <property type="term" value="F:ATP binding"/>
    <property type="evidence" value="ECO:0007669"/>
    <property type="project" value="UniProtKB-KW"/>
</dbReference>
<dbReference type="SUPFAM" id="SSF47384">
    <property type="entry name" value="Homodimeric domain of signal transducing histidine kinase"/>
    <property type="match status" value="1"/>
</dbReference>
<evidence type="ECO:0000256" key="3">
    <source>
        <dbReference type="ARBA" id="ARBA00012438"/>
    </source>
</evidence>
<evidence type="ECO:0000313" key="13">
    <source>
        <dbReference type="EMBL" id="MFH6982398.1"/>
    </source>
</evidence>
<dbReference type="PROSITE" id="PS50109">
    <property type="entry name" value="HIS_KIN"/>
    <property type="match status" value="1"/>
</dbReference>
<dbReference type="RefSeq" id="WP_395416122.1">
    <property type="nucleotide sequence ID" value="NZ_JBIPKE010000011.1"/>
</dbReference>
<dbReference type="InterPro" id="IPR003594">
    <property type="entry name" value="HATPase_dom"/>
</dbReference>
<protein>
    <recommendedName>
        <fullName evidence="3">histidine kinase</fullName>
        <ecNumber evidence="3">2.7.13.3</ecNumber>
    </recommendedName>
</protein>
<evidence type="ECO:0000256" key="1">
    <source>
        <dbReference type="ARBA" id="ARBA00000085"/>
    </source>
</evidence>
<dbReference type="PROSITE" id="PS50885">
    <property type="entry name" value="HAMP"/>
    <property type="match status" value="1"/>
</dbReference>
<evidence type="ECO:0000256" key="2">
    <source>
        <dbReference type="ARBA" id="ARBA00004370"/>
    </source>
</evidence>
<feature type="transmembrane region" description="Helical" evidence="10">
    <location>
        <begin position="432"/>
        <end position="451"/>
    </location>
</feature>
<evidence type="ECO:0000256" key="5">
    <source>
        <dbReference type="ARBA" id="ARBA00022679"/>
    </source>
</evidence>
<keyword evidence="10" id="KW-1133">Transmembrane helix</keyword>
<keyword evidence="5" id="KW-0808">Transferase</keyword>
<evidence type="ECO:0000256" key="10">
    <source>
        <dbReference type="SAM" id="Phobius"/>
    </source>
</evidence>
<dbReference type="InterPro" id="IPR050351">
    <property type="entry name" value="BphY/WalK/GraS-like"/>
</dbReference>
<keyword evidence="7" id="KW-0418">Kinase</keyword>
<keyword evidence="4" id="KW-0597">Phosphoprotein</keyword>
<feature type="domain" description="Histidine kinase" evidence="11">
    <location>
        <begin position="995"/>
        <end position="1200"/>
    </location>
</feature>
<dbReference type="PANTHER" id="PTHR42878">
    <property type="entry name" value="TWO-COMPONENT HISTIDINE KINASE"/>
    <property type="match status" value="1"/>
</dbReference>
<comment type="subcellular location">
    <subcellularLocation>
        <location evidence="2">Membrane</location>
    </subcellularLocation>
</comment>
<feature type="transmembrane region" description="Helical" evidence="10">
    <location>
        <begin position="303"/>
        <end position="329"/>
    </location>
</feature>
<dbReference type="SUPFAM" id="SSF55874">
    <property type="entry name" value="ATPase domain of HSP90 chaperone/DNA topoisomerase II/histidine kinase"/>
    <property type="match status" value="1"/>
</dbReference>
<proteinExistence type="predicted"/>
<dbReference type="SMART" id="SM00388">
    <property type="entry name" value="HisKA"/>
    <property type="match status" value="1"/>
</dbReference>
<feature type="transmembrane region" description="Helical" evidence="10">
    <location>
        <begin position="349"/>
        <end position="369"/>
    </location>
</feature>
<keyword evidence="8 13" id="KW-0067">ATP-binding</keyword>
<keyword evidence="10" id="KW-0812">Transmembrane</keyword>
<dbReference type="Pfam" id="PF00672">
    <property type="entry name" value="HAMP"/>
    <property type="match status" value="1"/>
</dbReference>
<feature type="transmembrane region" description="Helical" evidence="10">
    <location>
        <begin position="702"/>
        <end position="722"/>
    </location>
</feature>
<feature type="transmembrane region" description="Helical" evidence="10">
    <location>
        <begin position="225"/>
        <end position="242"/>
    </location>
</feature>
<feature type="transmembrane region" description="Helical" evidence="10">
    <location>
        <begin position="269"/>
        <end position="291"/>
    </location>
</feature>
<dbReference type="SUPFAM" id="SSF158472">
    <property type="entry name" value="HAMP domain-like"/>
    <property type="match status" value="1"/>
</dbReference>
<evidence type="ECO:0000259" key="11">
    <source>
        <dbReference type="PROSITE" id="PS50109"/>
    </source>
</evidence>
<evidence type="ECO:0000256" key="7">
    <source>
        <dbReference type="ARBA" id="ARBA00022777"/>
    </source>
</evidence>
<keyword evidence="10" id="KW-0472">Membrane</keyword>
<dbReference type="Pfam" id="PF02518">
    <property type="entry name" value="HATPase_c"/>
    <property type="match status" value="1"/>
</dbReference>
<dbReference type="Proteomes" id="UP001610063">
    <property type="component" value="Unassembled WGS sequence"/>
</dbReference>
<dbReference type="Gene3D" id="1.10.287.130">
    <property type="match status" value="1"/>
</dbReference>
<comment type="catalytic activity">
    <reaction evidence="1">
        <text>ATP + protein L-histidine = ADP + protein N-phospho-L-histidine.</text>
        <dbReference type="EC" id="2.7.13.3"/>
    </reaction>
</comment>
<dbReference type="InterPro" id="IPR005467">
    <property type="entry name" value="His_kinase_dom"/>
</dbReference>
<organism evidence="13 14">
    <name type="scientific">Marinoscillum luteum</name>
    <dbReference type="NCBI Taxonomy" id="861051"/>
    <lineage>
        <taxon>Bacteria</taxon>
        <taxon>Pseudomonadati</taxon>
        <taxon>Bacteroidota</taxon>
        <taxon>Cytophagia</taxon>
        <taxon>Cytophagales</taxon>
        <taxon>Reichenbachiellaceae</taxon>
        <taxon>Marinoscillum</taxon>
    </lineage>
</organism>
<dbReference type="InterPro" id="IPR003660">
    <property type="entry name" value="HAMP_dom"/>
</dbReference>